<dbReference type="RefSeq" id="WP_249246325.1">
    <property type="nucleotide sequence ID" value="NZ_JAKPBZ010000116.1"/>
</dbReference>
<dbReference type="Proteomes" id="UP001203069">
    <property type="component" value="Unassembled WGS sequence"/>
</dbReference>
<reference evidence="2 3" key="1">
    <citation type="submission" date="2022-02" db="EMBL/GenBank/DDBJ databases">
        <title>Description of Brenneria tiliae sp. nov. isolated from symptomatic Tilia x moltkei and Tilia x europaea trees in the UK.</title>
        <authorList>
            <person name="Kile H."/>
        </authorList>
    </citation>
    <scope>NUCLEOTIDE SEQUENCE [LARGE SCALE GENOMIC DNA]</scope>
    <source>
        <strain evidence="2 3">MC1SB4.1</strain>
    </source>
</reference>
<gene>
    <name evidence="2" type="ORF">MFP26_21965</name>
</gene>
<feature type="region of interest" description="Disordered" evidence="1">
    <location>
        <begin position="60"/>
        <end position="82"/>
    </location>
</feature>
<dbReference type="EMBL" id="JAKPBZ010000116">
    <property type="protein sequence ID" value="MCL2895341.1"/>
    <property type="molecule type" value="Genomic_DNA"/>
</dbReference>
<proteinExistence type="predicted"/>
<evidence type="ECO:0000313" key="3">
    <source>
        <dbReference type="Proteomes" id="UP001203069"/>
    </source>
</evidence>
<evidence type="ECO:0000256" key="1">
    <source>
        <dbReference type="SAM" id="MobiDB-lite"/>
    </source>
</evidence>
<comment type="caution">
    <text evidence="2">The sequence shown here is derived from an EMBL/GenBank/DDBJ whole genome shotgun (WGS) entry which is preliminary data.</text>
</comment>
<sequence>MATKRKITAAVTPAGVSSAHSAGRRRVLSPSDIANSKPVKMTSQELLEVFVAAAPALDGFPKAPKGEAAGRKVSVPRPKRHN</sequence>
<accession>A0ABT0MZQ8</accession>
<keyword evidence="3" id="KW-1185">Reference proteome</keyword>
<organism evidence="2 3">
    <name type="scientific">Brenneria tiliae</name>
    <dbReference type="NCBI Taxonomy" id="2914984"/>
    <lineage>
        <taxon>Bacteria</taxon>
        <taxon>Pseudomonadati</taxon>
        <taxon>Pseudomonadota</taxon>
        <taxon>Gammaproteobacteria</taxon>
        <taxon>Enterobacterales</taxon>
        <taxon>Pectobacteriaceae</taxon>
        <taxon>Brenneria</taxon>
    </lineage>
</organism>
<feature type="region of interest" description="Disordered" evidence="1">
    <location>
        <begin position="1"/>
        <end position="30"/>
    </location>
</feature>
<evidence type="ECO:0000313" key="2">
    <source>
        <dbReference type="EMBL" id="MCL2895341.1"/>
    </source>
</evidence>
<protein>
    <submittedName>
        <fullName evidence="2">Uncharacterized protein</fullName>
    </submittedName>
</protein>
<name>A0ABT0MZQ8_9GAMM</name>